<name>A0A433JCT2_9PROT</name>
<keyword evidence="4" id="KW-1185">Reference proteome</keyword>
<comment type="caution">
    <text evidence="3">The sequence shown here is derived from an EMBL/GenBank/DDBJ whole genome shotgun (WGS) entry which is preliminary data.</text>
</comment>
<accession>A0A433JCT2</accession>
<evidence type="ECO:0000259" key="2">
    <source>
        <dbReference type="Pfam" id="PF00857"/>
    </source>
</evidence>
<dbReference type="PANTHER" id="PTHR43540">
    <property type="entry name" value="PEROXYUREIDOACRYLATE/UREIDOACRYLATE AMIDOHYDROLASE-RELATED"/>
    <property type="match status" value="1"/>
</dbReference>
<dbReference type="RefSeq" id="WP_126995675.1">
    <property type="nucleotide sequence ID" value="NZ_JBNPXW010000006.1"/>
</dbReference>
<dbReference type="OrthoDB" id="7500697at2"/>
<organism evidence="3 4">
    <name type="scientific">Azospirillum doebereinerae</name>
    <dbReference type="NCBI Taxonomy" id="92933"/>
    <lineage>
        <taxon>Bacteria</taxon>
        <taxon>Pseudomonadati</taxon>
        <taxon>Pseudomonadota</taxon>
        <taxon>Alphaproteobacteria</taxon>
        <taxon>Rhodospirillales</taxon>
        <taxon>Azospirillaceae</taxon>
        <taxon>Azospirillum</taxon>
    </lineage>
</organism>
<dbReference type="GO" id="GO:0016787">
    <property type="term" value="F:hydrolase activity"/>
    <property type="evidence" value="ECO:0007669"/>
    <property type="project" value="UniProtKB-KW"/>
</dbReference>
<dbReference type="InterPro" id="IPR000868">
    <property type="entry name" value="Isochorismatase-like_dom"/>
</dbReference>
<feature type="domain" description="Isochorismatase-like" evidence="2">
    <location>
        <begin position="22"/>
        <end position="195"/>
    </location>
</feature>
<proteinExistence type="predicted"/>
<evidence type="ECO:0000313" key="3">
    <source>
        <dbReference type="EMBL" id="RUQ74536.1"/>
    </source>
</evidence>
<keyword evidence="1" id="KW-0378">Hydrolase</keyword>
<evidence type="ECO:0000313" key="4">
    <source>
        <dbReference type="Proteomes" id="UP000280346"/>
    </source>
</evidence>
<dbReference type="Proteomes" id="UP000280346">
    <property type="component" value="Unassembled WGS sequence"/>
</dbReference>
<dbReference type="Gene3D" id="3.40.50.850">
    <property type="entry name" value="Isochorismatase-like"/>
    <property type="match status" value="1"/>
</dbReference>
<dbReference type="EMBL" id="RZIJ01000003">
    <property type="protein sequence ID" value="RUQ74536.1"/>
    <property type="molecule type" value="Genomic_DNA"/>
</dbReference>
<dbReference type="PANTHER" id="PTHR43540:SF1">
    <property type="entry name" value="ISOCHORISMATASE HYDROLASE"/>
    <property type="match status" value="1"/>
</dbReference>
<dbReference type="InterPro" id="IPR050272">
    <property type="entry name" value="Isochorismatase-like_hydrls"/>
</dbReference>
<evidence type="ECO:0000256" key="1">
    <source>
        <dbReference type="ARBA" id="ARBA00022801"/>
    </source>
</evidence>
<dbReference type="InterPro" id="IPR036380">
    <property type="entry name" value="Isochorismatase-like_sf"/>
</dbReference>
<protein>
    <submittedName>
        <fullName evidence="3">Isochorismatase family protein</fullName>
    </submittedName>
</protein>
<reference evidence="3 4" key="1">
    <citation type="submission" date="2018-12" db="EMBL/GenBank/DDBJ databases">
        <authorList>
            <person name="Yang Y."/>
        </authorList>
    </citation>
    <scope>NUCLEOTIDE SEQUENCE [LARGE SCALE GENOMIC DNA]</scope>
    <source>
        <strain evidence="3 4">GSF71</strain>
    </source>
</reference>
<gene>
    <name evidence="3" type="ORF">EJ913_05695</name>
</gene>
<dbReference type="AlphaFoldDB" id="A0A433JCT2"/>
<sequence length="209" mass="22077">MSDLSIYERQGLGKPLGFGRKTALLVIDFQLGFTREDAFGGFNINDAITATAELLGHARAAGMPIAHACFIAPDAVGGIGPFGEKIPNLLKLTADAPDTAFAPAVTPRDGEYIARKQHASAFFGTGLSSWLRANGVDTLLVTGCTTSGCVRASVIDASAHGLRPIIVEECVGDRAEEPHRANLFDMRQKYADVLPLQAVIDRIGVAQAA</sequence>
<dbReference type="SUPFAM" id="SSF52499">
    <property type="entry name" value="Isochorismatase-like hydrolases"/>
    <property type="match status" value="1"/>
</dbReference>
<dbReference type="Pfam" id="PF00857">
    <property type="entry name" value="Isochorismatase"/>
    <property type="match status" value="1"/>
</dbReference>